<sequence>MKGKKKSRCRQRLHVLPFQVHLSNIRGLHSNLPAVHHHLETDKPHLLFLTETQIRCPSDAAYLNYPGYSLEHHFLQRAGVCVYVRNDICCQRLRHLEDPSFSTLWLLVDTGMDKIVYACVYRSHSGDQETTRLFDHLSEAADTALHRHPDAQLVALGDFNACHQDWLFPYQRTDHAGRQARNFAVSMGLSQLVRQATRVPDVDGHTANCLDLLLTTDPDRCIVTVSSPLGTSDHCLVKSVTSFSPPDCDSRGERRMWRYKSADWDEMRHFFASYPWQQVCFSSENPSSCAEAISDVVRQAMEYYIPHSDVPVGSSARPWFNADCAEAEKRKHSAFLSWVDARDRKAPDLSSKKRAFNHAAKSYKKALRKARFDRISHIGQKLSAQPSGSRAFWSLAKSVEANFCRPTLPPLVRPDGSLAHTAREKAGLFASLFAHNSRLDTGSATPPILPHCGTSMPEVRIRNKEVLRALCRLDVNKASGPDDTPALRPDDWLLEWPPEDETAPEQNSNKTCEPQPGPSTSTDVTSEEPIAHDVNIPDLDTDILDILGDDPTNTDKYGPEIRNEVANRLLYIAKDGLNKENRKNLMSKYVLPKNCIQLDAPKINLEIKAAIADTAIKRDKGIENKQKQMSSAIACLADIINAQLNSKTITNDVLQKLMDISRILCDLQHADSITRRNFILFALKNDMKEHLKNTKIDTYLFGENLAETLKSAKAVNKSGIELKAEASSKTANTYYKGPASRALNRRAPPQARRPPAGPAPAPRSREPAASRAQYPPPQTQYMPPHAHSSKTSSRGHQATYPRRRF</sequence>
<comment type="caution">
    <text evidence="3">The sequence shown here is derived from an EMBL/GenBank/DDBJ whole genome shotgun (WGS) entry which is preliminary data.</text>
</comment>
<feature type="compositionally biased region" description="Low complexity" evidence="1">
    <location>
        <begin position="741"/>
        <end position="750"/>
    </location>
</feature>
<dbReference type="Pfam" id="PF03372">
    <property type="entry name" value="Exo_endo_phos"/>
    <property type="match status" value="1"/>
</dbReference>
<dbReference type="PANTHER" id="PTHR33395:SF22">
    <property type="entry name" value="REVERSE TRANSCRIPTASE DOMAIN-CONTAINING PROTEIN"/>
    <property type="match status" value="1"/>
</dbReference>
<dbReference type="GO" id="GO:0031012">
    <property type="term" value="C:extracellular matrix"/>
    <property type="evidence" value="ECO:0007669"/>
    <property type="project" value="TreeGrafter"/>
</dbReference>
<accession>A0AAD7YNE9</accession>
<dbReference type="AlphaFoldDB" id="A0AAD7YNE9"/>
<reference evidence="3" key="1">
    <citation type="submission" date="2023-03" db="EMBL/GenBank/DDBJ databases">
        <title>Chromosome-level genomes of two armyworms, Mythimna separata and Mythimna loreyi, provide insights into the biosynthesis and reception of sex pheromones.</title>
        <authorList>
            <person name="Zhao H."/>
        </authorList>
    </citation>
    <scope>NUCLEOTIDE SEQUENCE</scope>
    <source>
        <strain evidence="3">BeijingLab</strain>
        <tissue evidence="3">Pupa</tissue>
    </source>
</reference>
<feature type="region of interest" description="Disordered" evidence="1">
    <location>
        <begin position="733"/>
        <end position="805"/>
    </location>
</feature>
<evidence type="ECO:0000313" key="4">
    <source>
        <dbReference type="Proteomes" id="UP001231518"/>
    </source>
</evidence>
<proteinExistence type="predicted"/>
<dbReference type="GO" id="GO:0061343">
    <property type="term" value="P:cell adhesion involved in heart morphogenesis"/>
    <property type="evidence" value="ECO:0007669"/>
    <property type="project" value="TreeGrafter"/>
</dbReference>
<feature type="compositionally biased region" description="Polar residues" evidence="1">
    <location>
        <begin position="504"/>
        <end position="524"/>
    </location>
</feature>
<feature type="compositionally biased region" description="Pro residues" evidence="1">
    <location>
        <begin position="751"/>
        <end position="761"/>
    </location>
</feature>
<dbReference type="Gene3D" id="3.60.10.10">
    <property type="entry name" value="Endonuclease/exonuclease/phosphatase"/>
    <property type="match status" value="1"/>
</dbReference>
<dbReference type="GO" id="GO:0003824">
    <property type="term" value="F:catalytic activity"/>
    <property type="evidence" value="ECO:0007669"/>
    <property type="project" value="InterPro"/>
</dbReference>
<name>A0AAD7YNE9_MYTSE</name>
<feature type="domain" description="Endonuclease/exonuclease/phosphatase" evidence="2">
    <location>
        <begin position="24"/>
        <end position="234"/>
    </location>
</feature>
<dbReference type="InterPro" id="IPR036691">
    <property type="entry name" value="Endo/exonu/phosph_ase_sf"/>
</dbReference>
<dbReference type="SUPFAM" id="SSF56219">
    <property type="entry name" value="DNase I-like"/>
    <property type="match status" value="1"/>
</dbReference>
<protein>
    <recommendedName>
        <fullName evidence="2">Endonuclease/exonuclease/phosphatase domain-containing protein</fullName>
    </recommendedName>
</protein>
<dbReference type="GO" id="GO:0007508">
    <property type="term" value="P:larval heart development"/>
    <property type="evidence" value="ECO:0007669"/>
    <property type="project" value="TreeGrafter"/>
</dbReference>
<evidence type="ECO:0000256" key="1">
    <source>
        <dbReference type="SAM" id="MobiDB-lite"/>
    </source>
</evidence>
<dbReference type="InterPro" id="IPR005135">
    <property type="entry name" value="Endo/exonuclease/phosphatase"/>
</dbReference>
<dbReference type="PANTHER" id="PTHR33395">
    <property type="entry name" value="TRANSCRIPTASE, PUTATIVE-RELATED-RELATED"/>
    <property type="match status" value="1"/>
</dbReference>
<feature type="region of interest" description="Disordered" evidence="1">
    <location>
        <begin position="478"/>
        <end position="535"/>
    </location>
</feature>
<evidence type="ECO:0000259" key="2">
    <source>
        <dbReference type="Pfam" id="PF03372"/>
    </source>
</evidence>
<dbReference type="Proteomes" id="UP001231518">
    <property type="component" value="Chromosome 12"/>
</dbReference>
<dbReference type="EMBL" id="JARGEI010000013">
    <property type="protein sequence ID" value="KAJ8721728.1"/>
    <property type="molecule type" value="Genomic_DNA"/>
</dbReference>
<keyword evidence="4" id="KW-1185">Reference proteome</keyword>
<evidence type="ECO:0000313" key="3">
    <source>
        <dbReference type="EMBL" id="KAJ8721728.1"/>
    </source>
</evidence>
<feature type="compositionally biased region" description="Low complexity" evidence="1">
    <location>
        <begin position="769"/>
        <end position="784"/>
    </location>
</feature>
<organism evidence="3 4">
    <name type="scientific">Mythimna separata</name>
    <name type="common">Oriental armyworm</name>
    <name type="synonym">Pseudaletia separata</name>
    <dbReference type="NCBI Taxonomy" id="271217"/>
    <lineage>
        <taxon>Eukaryota</taxon>
        <taxon>Metazoa</taxon>
        <taxon>Ecdysozoa</taxon>
        <taxon>Arthropoda</taxon>
        <taxon>Hexapoda</taxon>
        <taxon>Insecta</taxon>
        <taxon>Pterygota</taxon>
        <taxon>Neoptera</taxon>
        <taxon>Endopterygota</taxon>
        <taxon>Lepidoptera</taxon>
        <taxon>Glossata</taxon>
        <taxon>Ditrysia</taxon>
        <taxon>Noctuoidea</taxon>
        <taxon>Noctuidae</taxon>
        <taxon>Noctuinae</taxon>
        <taxon>Hadenini</taxon>
        <taxon>Mythimna</taxon>
    </lineage>
</organism>
<gene>
    <name evidence="3" type="ORF">PYW07_002503</name>
</gene>